<dbReference type="SMART" id="SM00028">
    <property type="entry name" value="TPR"/>
    <property type="match status" value="7"/>
</dbReference>
<dbReference type="InterPro" id="IPR008271">
    <property type="entry name" value="Ser/Thr_kinase_AS"/>
</dbReference>
<dbReference type="Pfam" id="PF17874">
    <property type="entry name" value="TPR_MalT"/>
    <property type="match status" value="1"/>
</dbReference>
<keyword evidence="3 8" id="KW-0418">Kinase</keyword>
<dbReference type="Gene3D" id="3.30.200.20">
    <property type="entry name" value="Phosphorylase Kinase, domain 1"/>
    <property type="match status" value="1"/>
</dbReference>
<dbReference type="HOGENOM" id="CLU_009368_0_0_7"/>
<evidence type="ECO:0000256" key="4">
    <source>
        <dbReference type="ARBA" id="ARBA00022840"/>
    </source>
</evidence>
<dbReference type="PROSITE" id="PS50011">
    <property type="entry name" value="PROTEIN_KINASE_DOM"/>
    <property type="match status" value="1"/>
</dbReference>
<reference evidence="8 9" key="1">
    <citation type="journal article" date="2013" name="Genome Announc.">
        <title>Complete genome sequence of Myxococcus stipitatus strain DSM 14675, a fruiting myxobacterium.</title>
        <authorList>
            <person name="Huntley S."/>
            <person name="Kneip S."/>
            <person name="Treuner-Lange A."/>
            <person name="Sogaard-Andersen L."/>
        </authorList>
    </citation>
    <scope>NUCLEOTIDE SEQUENCE [LARGE SCALE GENOMIC DNA]</scope>
    <source>
        <strain evidence="9">DSM 14675 / JCM 12634 / Mx s8</strain>
    </source>
</reference>
<keyword evidence="2 6" id="KW-0547">Nucleotide-binding</keyword>
<dbReference type="SUPFAM" id="SSF56112">
    <property type="entry name" value="Protein kinase-like (PK-like)"/>
    <property type="match status" value="1"/>
</dbReference>
<protein>
    <submittedName>
        <fullName evidence="8">Serine/threonine protein kinase</fullName>
    </submittedName>
</protein>
<dbReference type="CDD" id="cd14014">
    <property type="entry name" value="STKc_PknB_like"/>
    <property type="match status" value="1"/>
</dbReference>
<accession>L7U1Q3</accession>
<dbReference type="InterPro" id="IPR000719">
    <property type="entry name" value="Prot_kinase_dom"/>
</dbReference>
<evidence type="ECO:0000259" key="7">
    <source>
        <dbReference type="PROSITE" id="PS50011"/>
    </source>
</evidence>
<dbReference type="PANTHER" id="PTHR43289">
    <property type="entry name" value="MITOGEN-ACTIVATED PROTEIN KINASE KINASE KINASE 20-RELATED"/>
    <property type="match status" value="1"/>
</dbReference>
<evidence type="ECO:0000256" key="3">
    <source>
        <dbReference type="ARBA" id="ARBA00022777"/>
    </source>
</evidence>
<dbReference type="STRING" id="1278073.MYSTI_00158"/>
<dbReference type="Gene3D" id="1.10.510.10">
    <property type="entry name" value="Transferase(Phosphotransferase) domain 1"/>
    <property type="match status" value="1"/>
</dbReference>
<dbReference type="Pfam" id="PF00069">
    <property type="entry name" value="Pkinase"/>
    <property type="match status" value="1"/>
</dbReference>
<evidence type="ECO:0000256" key="6">
    <source>
        <dbReference type="PROSITE-ProRule" id="PRU10141"/>
    </source>
</evidence>
<keyword evidence="4 6" id="KW-0067">ATP-binding</keyword>
<sequence>MMQQCPHESTLADLLSGVLAEDQRVRIITHAESCESCRWTLAARGGTATQVTGSPILERASPLQSLTPGTRISRYVVQEKLGAGAMGVVYAAEDPELGRRVALKMLRPEGGHKAKLQQRLLREAQALARLSHPNVVTLFDVGTHGDAIFLAMELIEGITLGEWMRRRHPWEEVLQVFIHAGKGLEAAHSAGLVHRDFKPANILMGNDGRVFVTDFGIARSLDQNSEEDSESSGSLELKVQPTDPLTLTGQVMGTPAYLAPELLQGQRGDARSDEFSFCVALHEALFGERPFRGSTLQELAEAARQGKVSPPKNRGDVPPHVLRAIRQGLSARPEDRFPSMRALLAALAPPPRRKHARILGTLLLAGVLGAIATYGVTEHQRQTTCVREAEKSLVAWGPERREQVHAAFLATGVFYAPRAWSELSMFLDAYTAQWRALRTEACVAAKGEGALQAQRTSTCLDAQLWQLTATTEVLTKADATTVQNTRQITSSLEGLGRCRDPHTFSSRPQPPDGLRPQVDAVRSKLEKVRAHHLAHRLKEGLALSTALVEEQKSIGYKPLEAEVLLAHGSLLVFIGKKKEAVPVLYRALWAAEAAHDNEFSARAWIELIDAEGDTLLSRPEDTERLVQHARTAVERLGRERIPDLTTDLHTRLAVLRRSLNQLDEAEQEALLGLEFSRQHNPADNLHPINLMNELGQIYSARGLYEKALKVQQEALDLRERVLGSDNPALATSYNRIASASLAIGQRAVASRALSRAQALLDASSAPETSPMGTTMLNLGRISRIEGRTEEARRQYERAQQVSERTRGPNHISVVNVLSEKAILAHEQGQDGEALALVSEAVKRIENGQGPDTPGAVLPLTIRGLVHLKAGRYPAARHELRDALAREEKGHGPQGKQVAPVLVSLARVALATQSPQEALDYCRRVRHIAETTQGKESLEMGDALSCMGEVHLAMGTAAEALPLLERARSLYLKWGEPMDPKVAGKATFLLARAYLEVKTSSAHAKALAMAEEARSLLASVGVRAQAELKEVEAWQTREAGR</sequence>
<keyword evidence="9" id="KW-1185">Reference proteome</keyword>
<keyword evidence="1" id="KW-0808">Transferase</keyword>
<dbReference type="eggNOG" id="COG0515">
    <property type="taxonomic scope" value="Bacteria"/>
</dbReference>
<feature type="repeat" description="TPR" evidence="5">
    <location>
        <begin position="688"/>
        <end position="721"/>
    </location>
</feature>
<dbReference type="Proteomes" id="UP000011131">
    <property type="component" value="Chromosome"/>
</dbReference>
<dbReference type="PANTHER" id="PTHR43289:SF34">
    <property type="entry name" value="SERINE_THREONINE-PROTEIN KINASE YBDM-RELATED"/>
    <property type="match status" value="1"/>
</dbReference>
<dbReference type="InterPro" id="IPR011990">
    <property type="entry name" value="TPR-like_helical_dom_sf"/>
</dbReference>
<gene>
    <name evidence="8" type="ordered locus">MYSTI_00158</name>
</gene>
<dbReference type="PATRIC" id="fig|1278073.3.peg.167"/>
<keyword evidence="5" id="KW-0802">TPR repeat</keyword>
<dbReference type="AlphaFoldDB" id="L7U1Q3"/>
<evidence type="ECO:0000256" key="2">
    <source>
        <dbReference type="ARBA" id="ARBA00022741"/>
    </source>
</evidence>
<feature type="domain" description="Protein kinase" evidence="7">
    <location>
        <begin position="75"/>
        <end position="358"/>
    </location>
</feature>
<dbReference type="Gene3D" id="1.25.40.10">
    <property type="entry name" value="Tetratricopeptide repeat domain"/>
    <property type="match status" value="2"/>
</dbReference>
<evidence type="ECO:0000256" key="1">
    <source>
        <dbReference type="ARBA" id="ARBA00022679"/>
    </source>
</evidence>
<evidence type="ECO:0000313" key="8">
    <source>
        <dbReference type="EMBL" id="AGC41517.1"/>
    </source>
</evidence>
<dbReference type="eggNOG" id="COG0457">
    <property type="taxonomic scope" value="Bacteria"/>
</dbReference>
<dbReference type="InterPro" id="IPR019734">
    <property type="entry name" value="TPR_rpt"/>
</dbReference>
<proteinExistence type="predicted"/>
<evidence type="ECO:0000313" key="9">
    <source>
        <dbReference type="Proteomes" id="UP000011131"/>
    </source>
</evidence>
<dbReference type="PROSITE" id="PS00108">
    <property type="entry name" value="PROTEIN_KINASE_ST"/>
    <property type="match status" value="1"/>
</dbReference>
<dbReference type="InterPro" id="IPR041617">
    <property type="entry name" value="TPR_MalT"/>
</dbReference>
<evidence type="ECO:0000256" key="5">
    <source>
        <dbReference type="PROSITE-ProRule" id="PRU00339"/>
    </source>
</evidence>
<feature type="binding site" evidence="6">
    <location>
        <position position="104"/>
    </location>
    <ligand>
        <name>ATP</name>
        <dbReference type="ChEBI" id="CHEBI:30616"/>
    </ligand>
</feature>
<dbReference type="EMBL" id="CP004025">
    <property type="protein sequence ID" value="AGC41517.1"/>
    <property type="molecule type" value="Genomic_DNA"/>
</dbReference>
<organism evidence="8 9">
    <name type="scientific">Myxococcus stipitatus (strain DSM 14675 / JCM 12634 / Mx s8)</name>
    <dbReference type="NCBI Taxonomy" id="1278073"/>
    <lineage>
        <taxon>Bacteria</taxon>
        <taxon>Pseudomonadati</taxon>
        <taxon>Myxococcota</taxon>
        <taxon>Myxococcia</taxon>
        <taxon>Myxococcales</taxon>
        <taxon>Cystobacterineae</taxon>
        <taxon>Myxococcaceae</taxon>
        <taxon>Myxococcus</taxon>
    </lineage>
</organism>
<dbReference type="SUPFAM" id="SSF48452">
    <property type="entry name" value="TPR-like"/>
    <property type="match status" value="3"/>
</dbReference>
<dbReference type="InterPro" id="IPR011009">
    <property type="entry name" value="Kinase-like_dom_sf"/>
</dbReference>
<dbReference type="KEGG" id="msd:MYSTI_00158"/>
<keyword evidence="8" id="KW-0723">Serine/threonine-protein kinase</keyword>
<name>L7U1Q3_MYXSD</name>
<dbReference type="GO" id="GO:0004674">
    <property type="term" value="F:protein serine/threonine kinase activity"/>
    <property type="evidence" value="ECO:0007669"/>
    <property type="project" value="UniProtKB-KW"/>
</dbReference>
<dbReference type="PROSITE" id="PS00107">
    <property type="entry name" value="PROTEIN_KINASE_ATP"/>
    <property type="match status" value="1"/>
</dbReference>
<dbReference type="InterPro" id="IPR017441">
    <property type="entry name" value="Protein_kinase_ATP_BS"/>
</dbReference>
<dbReference type="GO" id="GO:0005524">
    <property type="term" value="F:ATP binding"/>
    <property type="evidence" value="ECO:0007669"/>
    <property type="project" value="UniProtKB-UniRule"/>
</dbReference>
<dbReference type="PROSITE" id="PS50005">
    <property type="entry name" value="TPR"/>
    <property type="match status" value="1"/>
</dbReference>
<dbReference type="Pfam" id="PF13374">
    <property type="entry name" value="TPR_10"/>
    <property type="match status" value="1"/>
</dbReference>